<proteinExistence type="predicted"/>
<organism evidence="1 2">
    <name type="scientific">Phototrophicus methaneseepsis</name>
    <dbReference type="NCBI Taxonomy" id="2710758"/>
    <lineage>
        <taxon>Bacteria</taxon>
        <taxon>Bacillati</taxon>
        <taxon>Chloroflexota</taxon>
        <taxon>Candidatus Thermofontia</taxon>
        <taxon>Phototrophicales</taxon>
        <taxon>Phototrophicaceae</taxon>
        <taxon>Phototrophicus</taxon>
    </lineage>
</organism>
<gene>
    <name evidence="1" type="ORF">G4Y79_02380</name>
</gene>
<sequence>MPVSVDWANPEKTIVMQRIDGQWSMAEFYDVVQKSAQLLATVDHPVDIIVDLSTTNFVPQGVISGANKTESTVPPNQRLVIFVGAKMMHKLLLSLGKRLAPRAATHQHFVETMEEANGLIEHFRAEQA</sequence>
<dbReference type="KEGG" id="pmet:G4Y79_02380"/>
<evidence type="ECO:0008006" key="3">
    <source>
        <dbReference type="Google" id="ProtNLM"/>
    </source>
</evidence>
<dbReference type="RefSeq" id="WP_195171310.1">
    <property type="nucleotide sequence ID" value="NZ_CP062983.1"/>
</dbReference>
<reference evidence="1 2" key="1">
    <citation type="submission" date="2020-02" db="EMBL/GenBank/DDBJ databases">
        <authorList>
            <person name="Zheng R.K."/>
            <person name="Sun C.M."/>
        </authorList>
    </citation>
    <scope>NUCLEOTIDE SEQUENCE [LARGE SCALE GENOMIC DNA]</scope>
    <source>
        <strain evidence="2">rifampicinis</strain>
    </source>
</reference>
<dbReference type="Proteomes" id="UP000594468">
    <property type="component" value="Chromosome"/>
</dbReference>
<name>A0A7S8EAH1_9CHLR</name>
<evidence type="ECO:0000313" key="1">
    <source>
        <dbReference type="EMBL" id="QPC83243.1"/>
    </source>
</evidence>
<accession>A0A7S8EAH1</accession>
<protein>
    <recommendedName>
        <fullName evidence="3">STAS domain-containing protein</fullName>
    </recommendedName>
</protein>
<dbReference type="EMBL" id="CP062983">
    <property type="protein sequence ID" value="QPC83243.1"/>
    <property type="molecule type" value="Genomic_DNA"/>
</dbReference>
<keyword evidence="2" id="KW-1185">Reference proteome</keyword>
<evidence type="ECO:0000313" key="2">
    <source>
        <dbReference type="Proteomes" id="UP000594468"/>
    </source>
</evidence>
<dbReference type="AlphaFoldDB" id="A0A7S8EAH1"/>